<accession>A0A9P4MYN2</accession>
<keyword evidence="3" id="KW-1185">Reference proteome</keyword>
<protein>
    <recommendedName>
        <fullName evidence="4">Secreted protein</fullName>
    </recommendedName>
</protein>
<name>A0A9P4MYN2_9PLEO</name>
<gene>
    <name evidence="2" type="ORF">GQ43DRAFT_440965</name>
</gene>
<proteinExistence type="predicted"/>
<feature type="chain" id="PRO_5040270516" description="Secreted protein" evidence="1">
    <location>
        <begin position="22"/>
        <end position="106"/>
    </location>
</feature>
<dbReference type="Proteomes" id="UP000799536">
    <property type="component" value="Unassembled WGS sequence"/>
</dbReference>
<organism evidence="2 3">
    <name type="scientific">Delitschia confertaspora ATCC 74209</name>
    <dbReference type="NCBI Taxonomy" id="1513339"/>
    <lineage>
        <taxon>Eukaryota</taxon>
        <taxon>Fungi</taxon>
        <taxon>Dikarya</taxon>
        <taxon>Ascomycota</taxon>
        <taxon>Pezizomycotina</taxon>
        <taxon>Dothideomycetes</taxon>
        <taxon>Pleosporomycetidae</taxon>
        <taxon>Pleosporales</taxon>
        <taxon>Delitschiaceae</taxon>
        <taxon>Delitschia</taxon>
    </lineage>
</organism>
<feature type="signal peptide" evidence="1">
    <location>
        <begin position="1"/>
        <end position="21"/>
    </location>
</feature>
<dbReference type="EMBL" id="ML993993">
    <property type="protein sequence ID" value="KAF2201050.1"/>
    <property type="molecule type" value="Genomic_DNA"/>
</dbReference>
<evidence type="ECO:0000313" key="3">
    <source>
        <dbReference type="Proteomes" id="UP000799536"/>
    </source>
</evidence>
<dbReference type="AlphaFoldDB" id="A0A9P4MYN2"/>
<evidence type="ECO:0000313" key="2">
    <source>
        <dbReference type="EMBL" id="KAF2201050.1"/>
    </source>
</evidence>
<evidence type="ECO:0000256" key="1">
    <source>
        <dbReference type="SAM" id="SignalP"/>
    </source>
</evidence>
<sequence length="106" mass="12025">METLLDALRCFLLCTLHFFHAHLHLRQKVISFDYTAPGRQACSCRPAHPCSSAIEARLQCAYLLLDVKKNFILALNVVCFCVTYQGCMCHYPQLACSIHYVGQDQS</sequence>
<keyword evidence="1" id="KW-0732">Signal</keyword>
<evidence type="ECO:0008006" key="4">
    <source>
        <dbReference type="Google" id="ProtNLM"/>
    </source>
</evidence>
<comment type="caution">
    <text evidence="2">The sequence shown here is derived from an EMBL/GenBank/DDBJ whole genome shotgun (WGS) entry which is preliminary data.</text>
</comment>
<reference evidence="2" key="1">
    <citation type="journal article" date="2020" name="Stud. Mycol.">
        <title>101 Dothideomycetes genomes: a test case for predicting lifestyles and emergence of pathogens.</title>
        <authorList>
            <person name="Haridas S."/>
            <person name="Albert R."/>
            <person name="Binder M."/>
            <person name="Bloem J."/>
            <person name="Labutti K."/>
            <person name="Salamov A."/>
            <person name="Andreopoulos B."/>
            <person name="Baker S."/>
            <person name="Barry K."/>
            <person name="Bills G."/>
            <person name="Bluhm B."/>
            <person name="Cannon C."/>
            <person name="Castanera R."/>
            <person name="Culley D."/>
            <person name="Daum C."/>
            <person name="Ezra D."/>
            <person name="Gonzalez J."/>
            <person name="Henrissat B."/>
            <person name="Kuo A."/>
            <person name="Liang C."/>
            <person name="Lipzen A."/>
            <person name="Lutzoni F."/>
            <person name="Magnuson J."/>
            <person name="Mondo S."/>
            <person name="Nolan M."/>
            <person name="Ohm R."/>
            <person name="Pangilinan J."/>
            <person name="Park H.-J."/>
            <person name="Ramirez L."/>
            <person name="Alfaro M."/>
            <person name="Sun H."/>
            <person name="Tritt A."/>
            <person name="Yoshinaga Y."/>
            <person name="Zwiers L.-H."/>
            <person name="Turgeon B."/>
            <person name="Goodwin S."/>
            <person name="Spatafora J."/>
            <person name="Crous P."/>
            <person name="Grigoriev I."/>
        </authorList>
    </citation>
    <scope>NUCLEOTIDE SEQUENCE</scope>
    <source>
        <strain evidence="2">ATCC 74209</strain>
    </source>
</reference>